<dbReference type="EMBL" id="BK015301">
    <property type="protein sequence ID" value="DAE00395.1"/>
    <property type="molecule type" value="Genomic_DNA"/>
</dbReference>
<protein>
    <submittedName>
        <fullName evidence="1">Uncharacterized protein</fullName>
    </submittedName>
</protein>
<sequence length="568" mass="65879">MLDTKQHIDKLLHRIRTKFMKYLPTKYKEIGSFDFINLTEEKDDVDLLAYTVKFRPTDAYGNEDKVAWTSEVLTIPKYEGHEDDWKKWCLYHTDPRLDRKLEDLARIASNHFKKAAQSPENRETFFADKLARRRALRYVKDNLRYFQPMNFEIEIQTRAYNEEHQEFPCWDFVVLRRKQKELLAVSRTNKGAGVKPSDSSLTKVIGDLTEQLLRRDVRLVAERFDRKFYKLWKYLSHNVSYSPCEIFINACWDNYNMANETLKVELRLVNPFEEDDLFNCCTHVPVRHARHEIVTGKRSDAFRSSVRHLAIQLFEFCKSKGWVADKVKKADITDGKKGVSLPFHVHEKDLSSHACSGSKAITASALFGQDEAKKTFSGYMPSIIPVMEALLGNDKSYFDKETKVEKSKLEELSSNKPRFQNIRYLNVAKKELIDTKHLKYRAGLLDAIKEEYSFAVANHIEGYLAIRDLHAKADLSNKVIITNTDVNSVEVDHNTVVEVKVMIQVKDRITGNKVLILKFVAPYAEIQESPLGASTNSYCKVYSNRQKYYVQLEEVLNELNNELKAGIV</sequence>
<organism evidence="1">
    <name type="scientific">Myoviridae sp. ctLnO19</name>
    <dbReference type="NCBI Taxonomy" id="2825085"/>
    <lineage>
        <taxon>Viruses</taxon>
        <taxon>Duplodnaviria</taxon>
        <taxon>Heunggongvirae</taxon>
        <taxon>Uroviricota</taxon>
        <taxon>Caudoviricetes</taxon>
    </lineage>
</organism>
<proteinExistence type="predicted"/>
<name>A0A8S5P1R0_9CAUD</name>
<reference evidence="1" key="1">
    <citation type="journal article" date="2021" name="Proc. Natl. Acad. Sci. U.S.A.">
        <title>A Catalog of Tens of Thousands of Viruses from Human Metagenomes Reveals Hidden Associations with Chronic Diseases.</title>
        <authorList>
            <person name="Tisza M.J."/>
            <person name="Buck C.B."/>
        </authorList>
    </citation>
    <scope>NUCLEOTIDE SEQUENCE</scope>
    <source>
        <strain evidence="1">CtLnO19</strain>
    </source>
</reference>
<evidence type="ECO:0000313" key="1">
    <source>
        <dbReference type="EMBL" id="DAE00395.1"/>
    </source>
</evidence>
<accession>A0A8S5P1R0</accession>